<evidence type="ECO:0000256" key="2">
    <source>
        <dbReference type="SAM" id="MobiDB-lite"/>
    </source>
</evidence>
<evidence type="ECO:0000256" key="1">
    <source>
        <dbReference type="SAM" id="Coils"/>
    </source>
</evidence>
<name>A0A1I4DHP7_9ACTN</name>
<dbReference type="GeneID" id="96302978"/>
<feature type="compositionally biased region" description="Pro residues" evidence="2">
    <location>
        <begin position="9"/>
        <end position="18"/>
    </location>
</feature>
<feature type="coiled-coil region" evidence="1">
    <location>
        <begin position="42"/>
        <end position="78"/>
    </location>
</feature>
<feature type="region of interest" description="Disordered" evidence="2">
    <location>
        <begin position="392"/>
        <end position="418"/>
    </location>
</feature>
<dbReference type="AlphaFoldDB" id="A0A1I4DHP7"/>
<feature type="transmembrane region" description="Helical" evidence="3">
    <location>
        <begin position="163"/>
        <end position="181"/>
    </location>
</feature>
<keyword evidence="5" id="KW-1185">Reference proteome</keyword>
<keyword evidence="3" id="KW-0812">Transmembrane</keyword>
<sequence length="505" mass="55615">MQEVQHQPTPAPAAPGNPPRRLWRTAAERTADKAAAAALAARAGIEAQRARDQREMERLEAEREHLKLQAELAAERKRLDDEATVERKTKSAALRKKISLAVVLAFANVGVNAAAILGQVLALVLGLSWPWWAAVPLALVVESVAINVGYFAHDKLIKGYSAVWLRLLSYGIGAGVGWFNYEHNHALEATGDFAGVFGAASLLSPVLWQIYSQWRHWEDMRSQGLLEERALRFPWPRRVLWAGETFYIYRRAIRHGVQDVAEADRRFRPDYERMRRAKKQPAPVEMPADVASLAGALNRYTETRIRPGEPLGPVALDDQSATALATGRDVEPPLSGLGRMVRPGDPRPVGHLVAFELPRRPVAQPFGDRLVLPPFIGTLSVDEGLPVVEPVADQGADATDSRPVSDRKRPTEQDRKRAVRFYINRAKKLNPPSKRDLADWTGFSETWALDRMQEGRQIMAEEGWTFDKNGAPTPPPPVAEPVASTSAPATVNGSVNGHSSTGGDS</sequence>
<evidence type="ECO:0008006" key="6">
    <source>
        <dbReference type="Google" id="ProtNLM"/>
    </source>
</evidence>
<proteinExistence type="predicted"/>
<dbReference type="Proteomes" id="UP000199111">
    <property type="component" value="Unassembled WGS sequence"/>
</dbReference>
<evidence type="ECO:0000313" key="5">
    <source>
        <dbReference type="Proteomes" id="UP000199111"/>
    </source>
</evidence>
<dbReference type="EMBL" id="FOQY01000041">
    <property type="protein sequence ID" value="SFK93104.1"/>
    <property type="molecule type" value="Genomic_DNA"/>
</dbReference>
<evidence type="ECO:0000313" key="4">
    <source>
        <dbReference type="EMBL" id="SFK93104.1"/>
    </source>
</evidence>
<feature type="region of interest" description="Disordered" evidence="2">
    <location>
        <begin position="1"/>
        <end position="20"/>
    </location>
</feature>
<feature type="region of interest" description="Disordered" evidence="2">
    <location>
        <begin position="460"/>
        <end position="505"/>
    </location>
</feature>
<feature type="transmembrane region" description="Helical" evidence="3">
    <location>
        <begin position="193"/>
        <end position="211"/>
    </location>
</feature>
<evidence type="ECO:0000256" key="3">
    <source>
        <dbReference type="SAM" id="Phobius"/>
    </source>
</evidence>
<feature type="transmembrane region" description="Helical" evidence="3">
    <location>
        <begin position="98"/>
        <end position="125"/>
    </location>
</feature>
<gene>
    <name evidence="4" type="ORF">SAMN05216275_14192</name>
</gene>
<accession>A0A1I4DHP7</accession>
<protein>
    <recommendedName>
        <fullName evidence="6">DUF2637 domain-containing protein</fullName>
    </recommendedName>
</protein>
<reference evidence="5" key="1">
    <citation type="submission" date="2016-10" db="EMBL/GenBank/DDBJ databases">
        <authorList>
            <person name="Varghese N."/>
            <person name="Submissions S."/>
        </authorList>
    </citation>
    <scope>NUCLEOTIDE SEQUENCE [LARGE SCALE GENOMIC DNA]</scope>
    <source>
        <strain evidence="5">CGMCC 4.2126</strain>
    </source>
</reference>
<feature type="compositionally biased region" description="Basic and acidic residues" evidence="2">
    <location>
        <begin position="399"/>
        <end position="416"/>
    </location>
</feature>
<feature type="compositionally biased region" description="Polar residues" evidence="2">
    <location>
        <begin position="491"/>
        <end position="505"/>
    </location>
</feature>
<dbReference type="RefSeq" id="WP_093891512.1">
    <property type="nucleotide sequence ID" value="NZ_FOQY01000041.1"/>
</dbReference>
<organism evidence="4 5">
    <name type="scientific">Streptosporangium canum</name>
    <dbReference type="NCBI Taxonomy" id="324952"/>
    <lineage>
        <taxon>Bacteria</taxon>
        <taxon>Bacillati</taxon>
        <taxon>Actinomycetota</taxon>
        <taxon>Actinomycetes</taxon>
        <taxon>Streptosporangiales</taxon>
        <taxon>Streptosporangiaceae</taxon>
        <taxon>Streptosporangium</taxon>
    </lineage>
</organism>
<keyword evidence="3" id="KW-0472">Membrane</keyword>
<feature type="transmembrane region" description="Helical" evidence="3">
    <location>
        <begin position="131"/>
        <end position="151"/>
    </location>
</feature>
<keyword evidence="3" id="KW-1133">Transmembrane helix</keyword>
<keyword evidence="1" id="KW-0175">Coiled coil</keyword>
<feature type="compositionally biased region" description="Low complexity" evidence="2">
    <location>
        <begin position="480"/>
        <end position="490"/>
    </location>
</feature>